<dbReference type="InterPro" id="IPR007360">
    <property type="entry name" value="SirB"/>
</dbReference>
<evidence type="ECO:0000313" key="2">
    <source>
        <dbReference type="EMBL" id="SQH25417.1"/>
    </source>
</evidence>
<gene>
    <name evidence="2" type="primary">sirB2</name>
    <name evidence="2" type="ORF">NCTC10529_01615</name>
</gene>
<dbReference type="PANTHER" id="PTHR39594">
    <property type="entry name" value="PROTEIN YCHQ"/>
    <property type="match status" value="1"/>
</dbReference>
<dbReference type="RefSeq" id="WP_003786628.1">
    <property type="nucleotide sequence ID" value="NZ_CP045141.1"/>
</dbReference>
<dbReference type="GO" id="GO:0005886">
    <property type="term" value="C:plasma membrane"/>
    <property type="evidence" value="ECO:0007669"/>
    <property type="project" value="TreeGrafter"/>
</dbReference>
<dbReference type="AlphaFoldDB" id="A0AAX2J6A9"/>
<dbReference type="EMBL" id="LS483426">
    <property type="protein sequence ID" value="SQH25417.1"/>
    <property type="molecule type" value="Genomic_DNA"/>
</dbReference>
<keyword evidence="1" id="KW-0812">Transmembrane</keyword>
<keyword evidence="1" id="KW-0472">Membrane</keyword>
<accession>A0AAX2J6A9</accession>
<feature type="transmembrane region" description="Helical" evidence="1">
    <location>
        <begin position="12"/>
        <end position="29"/>
    </location>
</feature>
<name>A0AAX2J6A9_KINKI</name>
<evidence type="ECO:0000256" key="1">
    <source>
        <dbReference type="SAM" id="Phobius"/>
    </source>
</evidence>
<organism evidence="2 3">
    <name type="scientific">Kingella kingae</name>
    <dbReference type="NCBI Taxonomy" id="504"/>
    <lineage>
        <taxon>Bacteria</taxon>
        <taxon>Pseudomonadati</taxon>
        <taxon>Pseudomonadota</taxon>
        <taxon>Betaproteobacteria</taxon>
        <taxon>Neisseriales</taxon>
        <taxon>Neisseriaceae</taxon>
        <taxon>Kingella</taxon>
    </lineage>
</organism>
<keyword evidence="1" id="KW-1133">Transmembrane helix</keyword>
<feature type="transmembrane region" description="Helical" evidence="1">
    <location>
        <begin position="103"/>
        <end position="120"/>
    </location>
</feature>
<feature type="transmembrane region" description="Helical" evidence="1">
    <location>
        <begin position="75"/>
        <end position="97"/>
    </location>
</feature>
<feature type="transmembrane region" description="Helical" evidence="1">
    <location>
        <begin position="41"/>
        <end position="63"/>
    </location>
</feature>
<reference evidence="2 3" key="1">
    <citation type="submission" date="2018-06" db="EMBL/GenBank/DDBJ databases">
        <authorList>
            <consortium name="Pathogen Informatics"/>
            <person name="Doyle S."/>
        </authorList>
    </citation>
    <scope>NUCLEOTIDE SEQUENCE [LARGE SCALE GENOMIC DNA]</scope>
    <source>
        <strain evidence="2 3">NCTC10529</strain>
    </source>
</reference>
<dbReference type="PIRSF" id="PIRSF005610">
    <property type="entry name" value="SirB"/>
    <property type="match status" value="1"/>
</dbReference>
<dbReference type="GeneID" id="93262894"/>
<dbReference type="KEGG" id="kki:KKKWG1_1597"/>
<sequence length="125" mass="14389">MESLYIPIKHTHVFLITLSIILFNIKFWLKFMQPQKPLHLLWRIVPHINDSILLFTGMMMMVIAKWAPFGASKWLGVKLCLVVTYMVCGIFAIRSPARTTKAWIAYGAAMFVVACVVYLARFKPI</sequence>
<protein>
    <submittedName>
        <fullName evidence="2">Invasion gene expression up-regulator, SirB</fullName>
    </submittedName>
</protein>
<evidence type="ECO:0000313" key="3">
    <source>
        <dbReference type="Proteomes" id="UP000248598"/>
    </source>
</evidence>
<proteinExistence type="predicted"/>
<dbReference type="Pfam" id="PF04247">
    <property type="entry name" value="SirB"/>
    <property type="match status" value="1"/>
</dbReference>
<dbReference type="Proteomes" id="UP000248598">
    <property type="component" value="Chromosome 1"/>
</dbReference>
<dbReference type="PANTHER" id="PTHR39594:SF1">
    <property type="entry name" value="PROTEIN YCHQ"/>
    <property type="match status" value="1"/>
</dbReference>